<dbReference type="SUPFAM" id="SSF55620">
    <property type="entry name" value="Tetrahydrobiopterin biosynthesis enzymes-like"/>
    <property type="match status" value="2"/>
</dbReference>
<dbReference type="InterPro" id="IPR043134">
    <property type="entry name" value="GTP-CH-I_N"/>
</dbReference>
<dbReference type="Gene3D" id="1.10.286.10">
    <property type="match status" value="1"/>
</dbReference>
<feature type="domain" description="GTP cyclohydrolase I" evidence="8">
    <location>
        <begin position="402"/>
        <end position="533"/>
    </location>
</feature>
<dbReference type="GO" id="GO:0008270">
    <property type="term" value="F:zinc ion binding"/>
    <property type="evidence" value="ECO:0007669"/>
    <property type="project" value="TreeGrafter"/>
</dbReference>
<dbReference type="InterPro" id="IPR043133">
    <property type="entry name" value="GTP-CH-I_C/QueF"/>
</dbReference>
<organism evidence="9">
    <name type="scientific">Chlamydomonas euryale</name>
    <dbReference type="NCBI Taxonomy" id="1486919"/>
    <lineage>
        <taxon>Eukaryota</taxon>
        <taxon>Viridiplantae</taxon>
        <taxon>Chlorophyta</taxon>
        <taxon>core chlorophytes</taxon>
        <taxon>Chlorophyceae</taxon>
        <taxon>CS clade</taxon>
        <taxon>Chlamydomonadales</taxon>
        <taxon>Chlamydomonadaceae</taxon>
        <taxon>Chlamydomonas</taxon>
    </lineage>
</organism>
<evidence type="ECO:0000256" key="7">
    <source>
        <dbReference type="SAM" id="MobiDB-lite"/>
    </source>
</evidence>
<dbReference type="EMBL" id="HBEC01045444">
    <property type="protein sequence ID" value="CAD8311394.1"/>
    <property type="molecule type" value="Transcribed_RNA"/>
</dbReference>
<dbReference type="AlphaFoldDB" id="A0A7R9W1T8"/>
<evidence type="ECO:0000256" key="1">
    <source>
        <dbReference type="ARBA" id="ARBA00005080"/>
    </source>
</evidence>
<evidence type="ECO:0000256" key="6">
    <source>
        <dbReference type="ARBA" id="ARBA00030854"/>
    </source>
</evidence>
<evidence type="ECO:0000256" key="5">
    <source>
        <dbReference type="ARBA" id="ARBA00022801"/>
    </source>
</evidence>
<evidence type="ECO:0000256" key="3">
    <source>
        <dbReference type="ARBA" id="ARBA00012715"/>
    </source>
</evidence>
<feature type="region of interest" description="Disordered" evidence="7">
    <location>
        <begin position="226"/>
        <end position="256"/>
    </location>
</feature>
<accession>A0A7R9W1T8</accession>
<evidence type="ECO:0000313" key="9">
    <source>
        <dbReference type="EMBL" id="CAD8311394.1"/>
    </source>
</evidence>
<dbReference type="PANTHER" id="PTHR11109:SF7">
    <property type="entry name" value="GTP CYCLOHYDROLASE 1"/>
    <property type="match status" value="1"/>
</dbReference>
<dbReference type="PANTHER" id="PTHR11109">
    <property type="entry name" value="GTP CYCLOHYDROLASE I"/>
    <property type="match status" value="1"/>
</dbReference>
<dbReference type="InterPro" id="IPR001474">
    <property type="entry name" value="GTP_CycHdrlase_I"/>
</dbReference>
<evidence type="ECO:0000259" key="8">
    <source>
        <dbReference type="Pfam" id="PF01227"/>
    </source>
</evidence>
<dbReference type="InterPro" id="IPR020602">
    <property type="entry name" value="GTP_CycHdrlase_I_dom"/>
</dbReference>
<dbReference type="EC" id="3.5.4.16" evidence="3"/>
<feature type="domain" description="GTP cyclohydrolase I" evidence="8">
    <location>
        <begin position="12"/>
        <end position="159"/>
    </location>
</feature>
<protein>
    <recommendedName>
        <fullName evidence="4">GTP cyclohydrolase 1</fullName>
        <ecNumber evidence="3">3.5.4.16</ecNumber>
    </recommendedName>
    <alternativeName>
        <fullName evidence="6">GTP cyclohydrolase I</fullName>
    </alternativeName>
</protein>
<dbReference type="Gene3D" id="3.30.1130.10">
    <property type="match status" value="2"/>
</dbReference>
<gene>
    <name evidence="9" type="ORF">CEUR00632_LOCUS21194</name>
</gene>
<name>A0A7R9W1T8_9CHLO</name>
<evidence type="ECO:0000256" key="2">
    <source>
        <dbReference type="ARBA" id="ARBA00008085"/>
    </source>
</evidence>
<dbReference type="UniPathway" id="UPA00848">
    <property type="reaction ID" value="UER00151"/>
</dbReference>
<comment type="pathway">
    <text evidence="1">Cofactor biosynthesis; 7,8-dihydroneopterin triphosphate biosynthesis; 7,8-dihydroneopterin triphosphate from GTP: step 1/1.</text>
</comment>
<comment type="similarity">
    <text evidence="2">Belongs to the GTP cyclohydrolase I family.</text>
</comment>
<dbReference type="GO" id="GO:0046654">
    <property type="term" value="P:tetrahydrofolate biosynthetic process"/>
    <property type="evidence" value="ECO:0007669"/>
    <property type="project" value="InterPro"/>
</dbReference>
<dbReference type="GO" id="GO:0003934">
    <property type="term" value="F:GTP cyclohydrolase I activity"/>
    <property type="evidence" value="ECO:0007669"/>
    <property type="project" value="UniProtKB-EC"/>
</dbReference>
<dbReference type="GO" id="GO:0005737">
    <property type="term" value="C:cytoplasm"/>
    <property type="evidence" value="ECO:0007669"/>
    <property type="project" value="TreeGrafter"/>
</dbReference>
<dbReference type="Pfam" id="PF01227">
    <property type="entry name" value="GTP_cyclohydroI"/>
    <property type="match status" value="2"/>
</dbReference>
<sequence>MYDSLSGRLARMEAAVRTLIKGLGEDVEREGLVDTPKRVAKAFMDVTCGYSEDVKSLIGSALFNEDTVDSRNAGIVLVRDIDFASTSERTLMPFHGRAHIAYIPSAGVVLGLSKLARITRCFSKRLQSPHRLCAEIASAFLAYVPCSGVAVVLEARHLSPAESPERHVAASIAGVFQQEGSHELEELSAMLGLDNLASVALPVDTLVSCASGNGVCTPVDRAASLHLAPQTPGGSEKESSTDGDESDVTMEGSDTPEMMEAAVSTLLRELLGAYTINEAFRTTARRYVNCLIASTSGYQQKLPTLGQTARRTDAGNITDSEGSIVGGEAPVSLNAWDALVTRCSSCCGQRDALAGSNGFARAPHLATPVHCCQQNSLECSTADLPKNSWSTCTALHASGRVCTVLQATLPFRSQCEHHMLPFYGRCHVAVLTPALSPGAASMDDMHGVVAAFTHRLQVQERITQQVADAVAELHGVPTGDDGLDAGGVMVVVDATHMCMVARGVENHAGATMSVAVRGCFGGACELRRHVLQQARMAMPRTQH</sequence>
<dbReference type="GO" id="GO:0006729">
    <property type="term" value="P:tetrahydrobiopterin biosynthetic process"/>
    <property type="evidence" value="ECO:0007669"/>
    <property type="project" value="TreeGrafter"/>
</dbReference>
<reference evidence="9" key="1">
    <citation type="submission" date="2021-01" db="EMBL/GenBank/DDBJ databases">
        <authorList>
            <person name="Corre E."/>
            <person name="Pelletier E."/>
            <person name="Niang G."/>
            <person name="Scheremetjew M."/>
            <person name="Finn R."/>
            <person name="Kale V."/>
            <person name="Holt S."/>
            <person name="Cochrane G."/>
            <person name="Meng A."/>
            <person name="Brown T."/>
            <person name="Cohen L."/>
        </authorList>
    </citation>
    <scope>NUCLEOTIDE SEQUENCE</scope>
    <source>
        <strain evidence="9">CCMP219</strain>
    </source>
</reference>
<proteinExistence type="inferred from homology"/>
<keyword evidence="5" id="KW-0378">Hydrolase</keyword>
<evidence type="ECO:0000256" key="4">
    <source>
        <dbReference type="ARBA" id="ARBA00017272"/>
    </source>
</evidence>
<dbReference type="GO" id="GO:0005525">
    <property type="term" value="F:GTP binding"/>
    <property type="evidence" value="ECO:0007669"/>
    <property type="project" value="TreeGrafter"/>
</dbReference>